<feature type="region of interest" description="Disordered" evidence="1">
    <location>
        <begin position="160"/>
        <end position="184"/>
    </location>
</feature>
<name>A0A916EB53_9GLOM</name>
<dbReference type="AlphaFoldDB" id="A0A916EB53"/>
<feature type="compositionally biased region" description="Low complexity" evidence="1">
    <location>
        <begin position="232"/>
        <end position="251"/>
    </location>
</feature>
<proteinExistence type="predicted"/>
<evidence type="ECO:0000313" key="2">
    <source>
        <dbReference type="EMBL" id="CAB5374363.1"/>
    </source>
</evidence>
<evidence type="ECO:0000256" key="1">
    <source>
        <dbReference type="SAM" id="MobiDB-lite"/>
    </source>
</evidence>
<dbReference type="Proteomes" id="UP000684084">
    <property type="component" value="Unassembled WGS sequence"/>
</dbReference>
<sequence>MSNENKFHDYFNRNHESWSILDFLNECNLESFDHKTDCYIKSLRAIADFDHGSRQECARMLLDDYNKASKNSFLLEDSLKRTWRVWRPAWSPDIQGCSLSRKTGNDVSGGLLGRLTFKAGGRKKAKEWNDKRPHGQIHVHQPITGNGNICISGNNNFTGPSSKLDQESDDDFLPPKNRPTKQRKQLSLSKVRTLCCLEFYASIFFNGYFVTSTEQRIGRIDCVKEGNDDDPSLSNESSTSSNSGSSISGSTPQTINSDENCEPVVDSTQDIEATIIDETLETLAKESLVRNEEWIIGGKINVRESLKKWKREKVRPHNDLGYYDIIDITPGSNSDFVNSLSKSEYEEVICYDPPKLPNFDYDEIKALIVKNIKASDFRKAVNENFMSTRGDEDKEFAWDFAYHCRHHLIIIVSLISAQLLTLCRANSFDHGNDLLHTNITDLDLFFGEVCLYASAEDADLKKNDAEDRSSGRKIDAVWATKPSKVEIARVYGGDSTIFNLLKLYALQIYDHNAIVYEMTVPYRELYLFREVIQTELPTSQVNLVRMRQCIPKFLLFKEMLCKSLSDLREYIMEAGLHTPPEKIKASLFVTEMTYTPPSKKDNNKKEIGKRGGEKK</sequence>
<gene>
    <name evidence="2" type="ORF">CHRIB12_LOCUS14362</name>
</gene>
<protein>
    <submittedName>
        <fullName evidence="2">Uncharacterized protein</fullName>
    </submittedName>
</protein>
<reference evidence="2" key="1">
    <citation type="submission" date="2020-05" db="EMBL/GenBank/DDBJ databases">
        <authorList>
            <person name="Rincon C."/>
            <person name="Sanders R I."/>
            <person name="Robbins C."/>
            <person name="Chaturvedi A."/>
        </authorList>
    </citation>
    <scope>NUCLEOTIDE SEQUENCE</scope>
    <source>
        <strain evidence="2">CHB12</strain>
    </source>
</reference>
<dbReference type="EMBL" id="CAGKOT010000033">
    <property type="protein sequence ID" value="CAB5374363.1"/>
    <property type="molecule type" value="Genomic_DNA"/>
</dbReference>
<feature type="compositionally biased region" description="Basic and acidic residues" evidence="1">
    <location>
        <begin position="598"/>
        <end position="615"/>
    </location>
</feature>
<evidence type="ECO:0000313" key="3">
    <source>
        <dbReference type="Proteomes" id="UP000684084"/>
    </source>
</evidence>
<accession>A0A916EB53</accession>
<feature type="region of interest" description="Disordered" evidence="1">
    <location>
        <begin position="223"/>
        <end position="261"/>
    </location>
</feature>
<feature type="region of interest" description="Disordered" evidence="1">
    <location>
        <begin position="594"/>
        <end position="615"/>
    </location>
</feature>
<dbReference type="VEuPathDB" id="FungiDB:RhiirFUN_002569"/>
<comment type="caution">
    <text evidence="2">The sequence shown here is derived from an EMBL/GenBank/DDBJ whole genome shotgun (WGS) entry which is preliminary data.</text>
</comment>
<organism evidence="2 3">
    <name type="scientific">Rhizophagus irregularis</name>
    <dbReference type="NCBI Taxonomy" id="588596"/>
    <lineage>
        <taxon>Eukaryota</taxon>
        <taxon>Fungi</taxon>
        <taxon>Fungi incertae sedis</taxon>
        <taxon>Mucoromycota</taxon>
        <taxon>Glomeromycotina</taxon>
        <taxon>Glomeromycetes</taxon>
        <taxon>Glomerales</taxon>
        <taxon>Glomeraceae</taxon>
        <taxon>Rhizophagus</taxon>
    </lineage>
</organism>
<dbReference type="VEuPathDB" id="FungiDB:RhiirFUN_008742"/>
<dbReference type="OrthoDB" id="2443197at2759"/>